<organism evidence="1 2">
    <name type="scientific">Penicillium diatomitis</name>
    <dbReference type="NCBI Taxonomy" id="2819901"/>
    <lineage>
        <taxon>Eukaryota</taxon>
        <taxon>Fungi</taxon>
        <taxon>Dikarya</taxon>
        <taxon>Ascomycota</taxon>
        <taxon>Pezizomycotina</taxon>
        <taxon>Eurotiomycetes</taxon>
        <taxon>Eurotiomycetidae</taxon>
        <taxon>Eurotiales</taxon>
        <taxon>Aspergillaceae</taxon>
        <taxon>Penicillium</taxon>
    </lineage>
</organism>
<dbReference type="AlphaFoldDB" id="A0A9X0C343"/>
<dbReference type="EMBL" id="JAPWDQ010000001">
    <property type="protein sequence ID" value="KAJ5495729.1"/>
    <property type="molecule type" value="Genomic_DNA"/>
</dbReference>
<evidence type="ECO:0000313" key="1">
    <source>
        <dbReference type="EMBL" id="KAJ5495729.1"/>
    </source>
</evidence>
<dbReference type="Proteomes" id="UP001148312">
    <property type="component" value="Unassembled WGS sequence"/>
</dbReference>
<accession>A0A9X0C343</accession>
<dbReference type="RefSeq" id="XP_056794742.1">
    <property type="nucleotide sequence ID" value="XM_056930449.1"/>
</dbReference>
<reference evidence="1" key="2">
    <citation type="journal article" date="2023" name="IMA Fungus">
        <title>Comparative genomic study of the Penicillium genus elucidates a diverse pangenome and 15 lateral gene transfer events.</title>
        <authorList>
            <person name="Petersen C."/>
            <person name="Sorensen T."/>
            <person name="Nielsen M.R."/>
            <person name="Sondergaard T.E."/>
            <person name="Sorensen J.L."/>
            <person name="Fitzpatrick D.A."/>
            <person name="Frisvad J.C."/>
            <person name="Nielsen K.L."/>
        </authorList>
    </citation>
    <scope>NUCLEOTIDE SEQUENCE</scope>
    <source>
        <strain evidence="1">IBT 30728</strain>
    </source>
</reference>
<keyword evidence="2" id="KW-1185">Reference proteome</keyword>
<protein>
    <submittedName>
        <fullName evidence="1">Uncharacterized protein</fullName>
    </submittedName>
</protein>
<reference evidence="1" key="1">
    <citation type="submission" date="2022-12" db="EMBL/GenBank/DDBJ databases">
        <authorList>
            <person name="Petersen C."/>
        </authorList>
    </citation>
    <scope>NUCLEOTIDE SEQUENCE</scope>
    <source>
        <strain evidence="1">IBT 30728</strain>
    </source>
</reference>
<sequence length="69" mass="7256">MAVRCSTCGQWIKTTGGAHNCPGSGKAKEELYAVLNNNNSKANKRHGDGVNNCQNEGPLLHSITSISAT</sequence>
<evidence type="ECO:0000313" key="2">
    <source>
        <dbReference type="Proteomes" id="UP001148312"/>
    </source>
</evidence>
<proteinExistence type="predicted"/>
<comment type="caution">
    <text evidence="1">The sequence shown here is derived from an EMBL/GenBank/DDBJ whole genome shotgun (WGS) entry which is preliminary data.</text>
</comment>
<gene>
    <name evidence="1" type="ORF">N7539_000845</name>
</gene>
<dbReference type="GeneID" id="81620698"/>
<name>A0A9X0C343_9EURO</name>